<sequence>MEALLYSQAVYASNLPNPKSPQQCQLPIHAGDINALHSPQSLLPYQKSAQAF</sequence>
<evidence type="ECO:0000313" key="2">
    <source>
        <dbReference type="Proteomes" id="UP000018144"/>
    </source>
</evidence>
<protein>
    <submittedName>
        <fullName evidence="1">Uncharacterized protein</fullName>
    </submittedName>
</protein>
<dbReference type="EMBL" id="HF936048">
    <property type="protein sequence ID" value="CCX33381.1"/>
    <property type="molecule type" value="Genomic_DNA"/>
</dbReference>
<dbReference type="Proteomes" id="UP000018144">
    <property type="component" value="Unassembled WGS sequence"/>
</dbReference>
<dbReference type="AlphaFoldDB" id="U4LW90"/>
<gene>
    <name evidence="1" type="ORF">PCON_01062</name>
</gene>
<organism evidence="1 2">
    <name type="scientific">Pyronema omphalodes (strain CBS 100304)</name>
    <name type="common">Pyronema confluens</name>
    <dbReference type="NCBI Taxonomy" id="1076935"/>
    <lineage>
        <taxon>Eukaryota</taxon>
        <taxon>Fungi</taxon>
        <taxon>Dikarya</taxon>
        <taxon>Ascomycota</taxon>
        <taxon>Pezizomycotina</taxon>
        <taxon>Pezizomycetes</taxon>
        <taxon>Pezizales</taxon>
        <taxon>Pyronemataceae</taxon>
        <taxon>Pyronema</taxon>
    </lineage>
</organism>
<evidence type="ECO:0000313" key="1">
    <source>
        <dbReference type="EMBL" id="CCX33381.1"/>
    </source>
</evidence>
<keyword evidence="2" id="KW-1185">Reference proteome</keyword>
<proteinExistence type="predicted"/>
<name>U4LW90_PYROM</name>
<reference evidence="1 2" key="1">
    <citation type="journal article" date="2013" name="PLoS Genet.">
        <title>The genome and development-dependent transcriptomes of Pyronema confluens: a window into fungal evolution.</title>
        <authorList>
            <person name="Traeger S."/>
            <person name="Altegoer F."/>
            <person name="Freitag M."/>
            <person name="Gabaldon T."/>
            <person name="Kempken F."/>
            <person name="Kumar A."/>
            <person name="Marcet-Houben M."/>
            <person name="Poggeler S."/>
            <person name="Stajich J.E."/>
            <person name="Nowrousian M."/>
        </authorList>
    </citation>
    <scope>NUCLEOTIDE SEQUENCE [LARGE SCALE GENOMIC DNA]</scope>
    <source>
        <strain evidence="2">CBS 100304</strain>
        <tissue evidence="1">Vegetative mycelium</tissue>
    </source>
</reference>
<accession>U4LW90</accession>